<dbReference type="Pfam" id="PF05359">
    <property type="entry name" value="DUF748"/>
    <property type="match status" value="1"/>
</dbReference>
<gene>
    <name evidence="1" type="ORF">A1359_04950</name>
</gene>
<dbReference type="InterPro" id="IPR052894">
    <property type="entry name" value="AsmA-related"/>
</dbReference>
<evidence type="ECO:0000313" key="1">
    <source>
        <dbReference type="EMBL" id="OAI18440.1"/>
    </source>
</evidence>
<dbReference type="OrthoDB" id="9757969at2"/>
<dbReference type="AlphaFoldDB" id="A0A177NN24"/>
<evidence type="ECO:0008006" key="3">
    <source>
        <dbReference type="Google" id="ProtNLM"/>
    </source>
</evidence>
<dbReference type="PANTHER" id="PTHR30441:SF8">
    <property type="entry name" value="DUF748 DOMAIN-CONTAINING PROTEIN"/>
    <property type="match status" value="1"/>
</dbReference>
<evidence type="ECO:0000313" key="2">
    <source>
        <dbReference type="Proteomes" id="UP000078476"/>
    </source>
</evidence>
<keyword evidence="2" id="KW-1185">Reference proteome</keyword>
<dbReference type="GO" id="GO:0090313">
    <property type="term" value="P:regulation of protein targeting to membrane"/>
    <property type="evidence" value="ECO:0007669"/>
    <property type="project" value="TreeGrafter"/>
</dbReference>
<name>A0A177NN24_9GAMM</name>
<dbReference type="STRING" id="980561.A1359_04950"/>
<dbReference type="GO" id="GO:0005886">
    <property type="term" value="C:plasma membrane"/>
    <property type="evidence" value="ECO:0007669"/>
    <property type="project" value="TreeGrafter"/>
</dbReference>
<dbReference type="InterPro" id="IPR008023">
    <property type="entry name" value="DUF748"/>
</dbReference>
<dbReference type="Proteomes" id="UP000078476">
    <property type="component" value="Unassembled WGS sequence"/>
</dbReference>
<reference evidence="1 2" key="1">
    <citation type="submission" date="2016-03" db="EMBL/GenBank/DDBJ databases">
        <authorList>
            <person name="Ploux O."/>
        </authorList>
    </citation>
    <scope>NUCLEOTIDE SEQUENCE [LARGE SCALE GENOMIC DNA]</scope>
    <source>
        <strain evidence="1 2">R-45370</strain>
    </source>
</reference>
<protein>
    <recommendedName>
        <fullName evidence="3">Membrane biogenesis protein</fullName>
    </recommendedName>
</protein>
<dbReference type="PANTHER" id="PTHR30441">
    <property type="entry name" value="DUF748 DOMAIN-CONTAINING PROTEIN"/>
    <property type="match status" value="1"/>
</dbReference>
<dbReference type="EMBL" id="LUUI01000078">
    <property type="protein sequence ID" value="OAI18440.1"/>
    <property type="molecule type" value="Genomic_DNA"/>
</dbReference>
<comment type="caution">
    <text evidence="1">The sequence shown here is derived from an EMBL/GenBank/DDBJ whole genome shotgun (WGS) entry which is preliminary data.</text>
</comment>
<organism evidence="1 2">
    <name type="scientific">Methylomonas lenta</name>
    <dbReference type="NCBI Taxonomy" id="980561"/>
    <lineage>
        <taxon>Bacteria</taxon>
        <taxon>Pseudomonadati</taxon>
        <taxon>Pseudomonadota</taxon>
        <taxon>Gammaproteobacteria</taxon>
        <taxon>Methylococcales</taxon>
        <taxon>Methylococcaceae</taxon>
        <taxon>Methylomonas</taxon>
    </lineage>
</organism>
<sequence length="1072" mass="118180">MLKKILITLTILLTLVGLYAAAGFYLLPKLARDKLPELVTELTGQSVQLQDAQFNPFEFTVNLQGFNLSTKDDKPLLSFTELAIDVAVIESIKQSTLILTSAVLQKPIIDMERHADGRFNFSDAVDKISQPGEEASTDSDSSVPPILIHHIDLVDGQISWLDMQLGQNAKETLSPVNFSIAEFTTKPDAKPTFGLGFKLESGGELDWQGDINLTDLSSKGQIKIDKLKLNKVWLMFLQDSMSQEIANGLLTLQADYTFSSNDQAGLIIQVNKASVDVAQLQLSDKAKASHLADLSVEQLSIQADVSYSSDDKSGMALRLNKAVVDVKKLRLSDNANSSHMTDLSVGQLLLHADVSYSSDEKSGPALQVNKGVVDVKQLLFSENGKAEQLIDIPMLAVQGVNFDLQKQTLNMAALSSGDAKIKAWLQADGQVNYQTLFASDTNAADQAPAAAEQAGKPWQIALDELVLTNYQIEFTDNTQKKPVTMQLSELDAKVKDYKNVDGLRLPVQFSTRFNKTGSLKLDGNLVLAPFSADLALNLEEIQLKTFQSYVDPFLKLDLVDGDVNSQGHLQLSVVDELQVGYQGDVNIANLITRDKAKNEDFLKWRNLELKLLVLDLQKQDFKLGKVIFYEPYFKFMIKKDGTNNVSDIIVVQPQSKSTVKPAAKKTKKTPEPMITIGKIEMKKGQSDFADYSLILPFVAKMNALDGEVDGFISNANATTKLRLQGKVYDLAPVKIAGNYHFKTGDSDITLNFSNMPLPLITPYMADFAGYTIEKGQMSLDLKYSIKKGQLLAENKVFIDQLVLGEKVENPKAVSMPLELGISLLKDADGKINLNFPISGSLEDPEFSVGSLVADVFVNLISKAATAPFKAIGSLFDSDADMSEITFAAGSSDLSAEEQAKLGQIAKALATKPELVLEVKGIAYEIQDWPAMRFDAVIDILKKMKSGEMRDRGDKVRYEYIELSDDEYTRLLEKFYTEVFPQKIDHSLFGRPFIKSNPDGDFYSLAITELEGIMKPDPQRLNDLAVSRANQIAKYLTEKVGVDRGRIYIMATQLNSKDPQGVIRALLSLNVAS</sequence>
<dbReference type="RefSeq" id="WP_066979263.1">
    <property type="nucleotide sequence ID" value="NZ_LUUI01000078.1"/>
</dbReference>
<dbReference type="InterPro" id="IPR036737">
    <property type="entry name" value="OmpA-like_sf"/>
</dbReference>
<accession>A0A177NN24</accession>
<proteinExistence type="predicted"/>
<dbReference type="Gene3D" id="3.30.1330.60">
    <property type="entry name" value="OmpA-like domain"/>
    <property type="match status" value="1"/>
</dbReference>